<accession>A0A2P2NPH4</accession>
<proteinExistence type="inferred from homology"/>
<reference evidence="4" key="1">
    <citation type="submission" date="2018-02" db="EMBL/GenBank/DDBJ databases">
        <title>Rhizophora mucronata_Transcriptome.</title>
        <authorList>
            <person name="Meera S.P."/>
            <person name="Sreeshan A."/>
            <person name="Augustine A."/>
        </authorList>
    </citation>
    <scope>NUCLEOTIDE SEQUENCE</scope>
    <source>
        <tissue evidence="4">Leaf</tissue>
    </source>
</reference>
<keyword evidence="3" id="KW-0325">Glycoprotein</keyword>
<dbReference type="GO" id="GO:0010215">
    <property type="term" value="P:cellulose microfibril organization"/>
    <property type="evidence" value="ECO:0007669"/>
    <property type="project" value="InterPro"/>
</dbReference>
<evidence type="ECO:0000256" key="2">
    <source>
        <dbReference type="ARBA" id="ARBA00022729"/>
    </source>
</evidence>
<dbReference type="PANTHER" id="PTHR31673:SF36">
    <property type="entry name" value="COBRA-LIKE PROTEIN"/>
    <property type="match status" value="1"/>
</dbReference>
<evidence type="ECO:0000256" key="1">
    <source>
        <dbReference type="ARBA" id="ARBA00005507"/>
    </source>
</evidence>
<sequence>MVDLLPGTPYNQKIANCCKGGVLLSSWAQDPANGASSFQISVGQAGTNSKTVTIPKNFILMTLGPGYTCGPGNNVTTSRFIMEDKRRIKQALIQMHCI</sequence>
<dbReference type="GO" id="GO:0052324">
    <property type="term" value="P:plant-type cell wall cellulose biosynthetic process"/>
    <property type="evidence" value="ECO:0007669"/>
    <property type="project" value="TreeGrafter"/>
</dbReference>
<protein>
    <submittedName>
        <fullName evidence="4">Uncharacterized protein</fullName>
    </submittedName>
</protein>
<keyword evidence="2" id="KW-0732">Signal</keyword>
<dbReference type="Pfam" id="PF04833">
    <property type="entry name" value="COBRA"/>
    <property type="match status" value="1"/>
</dbReference>
<organism evidence="4">
    <name type="scientific">Rhizophora mucronata</name>
    <name type="common">Asiatic mangrove</name>
    <dbReference type="NCBI Taxonomy" id="61149"/>
    <lineage>
        <taxon>Eukaryota</taxon>
        <taxon>Viridiplantae</taxon>
        <taxon>Streptophyta</taxon>
        <taxon>Embryophyta</taxon>
        <taxon>Tracheophyta</taxon>
        <taxon>Spermatophyta</taxon>
        <taxon>Magnoliopsida</taxon>
        <taxon>eudicotyledons</taxon>
        <taxon>Gunneridae</taxon>
        <taxon>Pentapetalae</taxon>
        <taxon>rosids</taxon>
        <taxon>fabids</taxon>
        <taxon>Malpighiales</taxon>
        <taxon>Rhizophoraceae</taxon>
        <taxon>Rhizophora</taxon>
    </lineage>
</organism>
<name>A0A2P2NPH4_RHIMU</name>
<dbReference type="GO" id="GO:0005886">
    <property type="term" value="C:plasma membrane"/>
    <property type="evidence" value="ECO:0007669"/>
    <property type="project" value="TreeGrafter"/>
</dbReference>
<dbReference type="PANTHER" id="PTHR31673">
    <property type="entry name" value="PROTEIN COBRA"/>
    <property type="match status" value="1"/>
</dbReference>
<dbReference type="InterPro" id="IPR006918">
    <property type="entry name" value="COBRA_pln"/>
</dbReference>
<evidence type="ECO:0000313" key="4">
    <source>
        <dbReference type="EMBL" id="MBX44386.1"/>
    </source>
</evidence>
<dbReference type="AlphaFoldDB" id="A0A2P2NPH4"/>
<dbReference type="EMBL" id="GGEC01063902">
    <property type="protein sequence ID" value="MBX44386.1"/>
    <property type="molecule type" value="Transcribed_RNA"/>
</dbReference>
<comment type="similarity">
    <text evidence="1">Belongs to the COBRA family.</text>
</comment>
<evidence type="ECO:0000256" key="3">
    <source>
        <dbReference type="ARBA" id="ARBA00023180"/>
    </source>
</evidence>